<evidence type="ECO:0000256" key="1">
    <source>
        <dbReference type="ARBA" id="ARBA00001966"/>
    </source>
</evidence>
<dbReference type="NCBIfam" id="TIGR00372">
    <property type="entry name" value="cas4"/>
    <property type="match status" value="1"/>
</dbReference>
<comment type="cofactor">
    <cofactor evidence="1">
        <name>[4Fe-4S] cluster</name>
        <dbReference type="ChEBI" id="CHEBI:49883"/>
    </cofactor>
</comment>
<protein>
    <recommendedName>
        <fullName evidence="4 13">CRISPR-associated exonuclease Cas4</fullName>
        <ecNumber evidence="3 13">3.1.12.1</ecNumber>
    </recommendedName>
</protein>
<sequence length="237" mass="27329">MVEPASYPEEDWLVLSGIQHFSFCRRQWALIHIEQLWEDNVLTTAGSLEHERAHDYDASEKRGDLLVLRDLKVFSRRLGVTGACDVVEFRLSPDGVPLQGRSGTWLPYPIEYKHGRPKTQDADRLQLCAEAICLEEMLACNIREGALFYQGTRHREVVEFDESLRSAVTEMFRQMHDLYARGHTPKVRVRKECRACSLKDICLPELSKKKSVRVYIDTRIREIMSASETEDMNQGGE</sequence>
<evidence type="ECO:0000256" key="5">
    <source>
        <dbReference type="ARBA" id="ARBA00022722"/>
    </source>
</evidence>
<dbReference type="InterPro" id="IPR013343">
    <property type="entry name" value="CRISPR-assoc_prot_Cas4"/>
</dbReference>
<evidence type="ECO:0000259" key="14">
    <source>
        <dbReference type="Pfam" id="PF01930"/>
    </source>
</evidence>
<organism evidence="15 16">
    <name type="scientific">Bifidobacterium colobi</name>
    <dbReference type="NCBI Taxonomy" id="2809026"/>
    <lineage>
        <taxon>Bacteria</taxon>
        <taxon>Bacillati</taxon>
        <taxon>Actinomycetota</taxon>
        <taxon>Actinomycetes</taxon>
        <taxon>Bifidobacteriales</taxon>
        <taxon>Bifidobacteriaceae</taxon>
        <taxon>Bifidobacterium</taxon>
    </lineage>
</organism>
<dbReference type="EC" id="3.1.12.1" evidence="3 13"/>
<feature type="domain" description="DUF83" evidence="14">
    <location>
        <begin position="16"/>
        <end position="203"/>
    </location>
</feature>
<evidence type="ECO:0000256" key="3">
    <source>
        <dbReference type="ARBA" id="ARBA00012768"/>
    </source>
</evidence>
<evidence type="ECO:0000256" key="11">
    <source>
        <dbReference type="ARBA" id="ARBA00023118"/>
    </source>
</evidence>
<keyword evidence="16" id="KW-1185">Reference proteome</keyword>
<evidence type="ECO:0000256" key="13">
    <source>
        <dbReference type="RuleBase" id="RU365022"/>
    </source>
</evidence>
<dbReference type="PANTHER" id="PTHR36531:SF6">
    <property type="entry name" value="DNA REPLICATION ATP-DEPENDENT HELICASE_NUCLEASE DNA2"/>
    <property type="match status" value="1"/>
</dbReference>
<evidence type="ECO:0000256" key="8">
    <source>
        <dbReference type="ARBA" id="ARBA00022839"/>
    </source>
</evidence>
<accession>A0ABS5UVM1</accession>
<keyword evidence="5 13" id="KW-0540">Nuclease</keyword>
<evidence type="ECO:0000313" key="15">
    <source>
        <dbReference type="EMBL" id="MBT1175179.1"/>
    </source>
</evidence>
<evidence type="ECO:0000256" key="12">
    <source>
        <dbReference type="ARBA" id="ARBA00023211"/>
    </source>
</evidence>
<dbReference type="RefSeq" id="WP_214376406.1">
    <property type="nucleotide sequence ID" value="NZ_JAFEJU010000004.1"/>
</dbReference>
<evidence type="ECO:0000256" key="9">
    <source>
        <dbReference type="ARBA" id="ARBA00023004"/>
    </source>
</evidence>
<evidence type="ECO:0000256" key="10">
    <source>
        <dbReference type="ARBA" id="ARBA00023014"/>
    </source>
</evidence>
<comment type="cofactor">
    <cofactor evidence="13">
        <name>iron-sulfur cluster</name>
        <dbReference type="ChEBI" id="CHEBI:30408"/>
    </cofactor>
</comment>
<dbReference type="InterPro" id="IPR011604">
    <property type="entry name" value="PDDEXK-like_dom_sf"/>
</dbReference>
<dbReference type="Proteomes" id="UP000711736">
    <property type="component" value="Unassembled WGS sequence"/>
</dbReference>
<dbReference type="PANTHER" id="PTHR36531">
    <property type="entry name" value="CRISPR-ASSOCIATED EXONUCLEASE CAS4"/>
    <property type="match status" value="1"/>
</dbReference>
<evidence type="ECO:0000256" key="7">
    <source>
        <dbReference type="ARBA" id="ARBA00022801"/>
    </source>
</evidence>
<name>A0ABS5UVM1_9BIFI</name>
<dbReference type="Pfam" id="PF01930">
    <property type="entry name" value="Cas_Cas4"/>
    <property type="match status" value="1"/>
</dbReference>
<keyword evidence="7 13" id="KW-0378">Hydrolase</keyword>
<comment type="function">
    <text evidence="13">CRISPR (clustered regularly interspaced short palindromic repeat) is an adaptive immune system that provides protection against mobile genetic elements (viruses, transposable elements and conjugative plasmids). CRISPR clusters contain sequences complementary to antecedent mobile elements and target invading nucleic acids. CRISPR clusters are transcribed and processed into CRISPR RNA (crRNA).</text>
</comment>
<evidence type="ECO:0000256" key="6">
    <source>
        <dbReference type="ARBA" id="ARBA00022723"/>
    </source>
</evidence>
<comment type="similarity">
    <text evidence="2 13">Belongs to the CRISPR-associated exonuclease Cas4 family.</text>
</comment>
<keyword evidence="12 13" id="KW-0464">Manganese</keyword>
<dbReference type="EMBL" id="JAFEJU010000004">
    <property type="protein sequence ID" value="MBT1175179.1"/>
    <property type="molecule type" value="Genomic_DNA"/>
</dbReference>
<dbReference type="InterPro" id="IPR051827">
    <property type="entry name" value="Cas4_exonuclease"/>
</dbReference>
<comment type="caution">
    <text evidence="15">The sequence shown here is derived from an EMBL/GenBank/DDBJ whole genome shotgun (WGS) entry which is preliminary data.</text>
</comment>
<evidence type="ECO:0000256" key="4">
    <source>
        <dbReference type="ARBA" id="ARBA00020049"/>
    </source>
</evidence>
<dbReference type="InterPro" id="IPR022765">
    <property type="entry name" value="Dna2/Cas4_DUF83"/>
</dbReference>
<keyword evidence="9 13" id="KW-0408">Iron</keyword>
<evidence type="ECO:0000256" key="2">
    <source>
        <dbReference type="ARBA" id="ARBA00009189"/>
    </source>
</evidence>
<reference evidence="15 16" key="1">
    <citation type="journal article" date="2021" name="Environ. Microbiol.">
        <title>Genetic insights into the dark matter of the mammalian gut microbiota through targeted genome reconstruction.</title>
        <authorList>
            <person name="Lugli G.A."/>
            <person name="Alessandri G."/>
            <person name="Milani C."/>
            <person name="Viappiani A."/>
            <person name="Fontana F."/>
            <person name="Tarracchini C."/>
            <person name="Mancabelli L."/>
            <person name="Argentini C."/>
            <person name="Ruiz L."/>
            <person name="Margolles A."/>
            <person name="van Sinderen D."/>
            <person name="Turroni F."/>
            <person name="Ventura M."/>
        </authorList>
    </citation>
    <scope>NUCLEOTIDE SEQUENCE [LARGE SCALE GENOMIC DNA]</scope>
    <source>
        <strain evidence="15 16">LC6</strain>
    </source>
</reference>
<dbReference type="Gene3D" id="3.90.320.10">
    <property type="match status" value="1"/>
</dbReference>
<keyword evidence="6 13" id="KW-0479">Metal-binding</keyword>
<gene>
    <name evidence="15" type="primary">cas4</name>
    <name evidence="15" type="ORF">JS530_06665</name>
</gene>
<comment type="cofactor">
    <cofactor evidence="13">
        <name>Mg(2+)</name>
        <dbReference type="ChEBI" id="CHEBI:18420"/>
    </cofactor>
    <cofactor evidence="13">
        <name>Mn(2+)</name>
        <dbReference type="ChEBI" id="CHEBI:29035"/>
    </cofactor>
    <text evidence="13">Mg(2+) or Mn(2+) required for ssDNA cleavage activity.</text>
</comment>
<keyword evidence="11 13" id="KW-0051">Antiviral defense</keyword>
<proteinExistence type="inferred from homology"/>
<keyword evidence="8 13" id="KW-0269">Exonuclease</keyword>
<evidence type="ECO:0000313" key="16">
    <source>
        <dbReference type="Proteomes" id="UP000711736"/>
    </source>
</evidence>
<keyword evidence="10 13" id="KW-0411">Iron-sulfur</keyword>